<dbReference type="SUPFAM" id="SSF55729">
    <property type="entry name" value="Acyl-CoA N-acyltransferases (Nat)"/>
    <property type="match status" value="1"/>
</dbReference>
<name>A0ABM5MZ58_EMTOG</name>
<keyword evidence="1" id="KW-0808">Transferase</keyword>
<evidence type="ECO:0000256" key="2">
    <source>
        <dbReference type="ARBA" id="ARBA00023315"/>
    </source>
</evidence>
<dbReference type="InterPro" id="IPR016181">
    <property type="entry name" value="Acyl_CoA_acyltransferase"/>
</dbReference>
<proteinExistence type="predicted"/>
<dbReference type="CDD" id="cd04301">
    <property type="entry name" value="NAT_SF"/>
    <property type="match status" value="1"/>
</dbReference>
<dbReference type="PANTHER" id="PTHR43800:SF1">
    <property type="entry name" value="PEPTIDYL-LYSINE N-ACETYLTRANSFERASE YJAB"/>
    <property type="match status" value="1"/>
</dbReference>
<evidence type="ECO:0000256" key="1">
    <source>
        <dbReference type="ARBA" id="ARBA00022679"/>
    </source>
</evidence>
<keyword evidence="5" id="KW-1185">Reference proteome</keyword>
<reference evidence="4 5" key="1">
    <citation type="submission" date="2011-07" db="EMBL/GenBank/DDBJ databases">
        <title>The complete genome of chromosome of Emticicia oligotrophica DSM 17448.</title>
        <authorList>
            <consortium name="US DOE Joint Genome Institute (JGI-PGF)"/>
            <person name="Lucas S."/>
            <person name="Han J."/>
            <person name="Lapidus A."/>
            <person name="Bruce D."/>
            <person name="Goodwin L."/>
            <person name="Pitluck S."/>
            <person name="Peters L."/>
            <person name="Kyrpides N."/>
            <person name="Mavromatis K."/>
            <person name="Ivanova N."/>
            <person name="Ovchinnikova G."/>
            <person name="Teshima H."/>
            <person name="Detter J.C."/>
            <person name="Tapia R."/>
            <person name="Han C."/>
            <person name="Land M."/>
            <person name="Hauser L."/>
            <person name="Markowitz V."/>
            <person name="Cheng J.-F."/>
            <person name="Hugenholtz P."/>
            <person name="Woyke T."/>
            <person name="Wu D."/>
            <person name="Tindall B."/>
            <person name="Pomrenke H."/>
            <person name="Brambilla E."/>
            <person name="Klenk H.-P."/>
            <person name="Eisen J.A."/>
        </authorList>
    </citation>
    <scope>NUCLEOTIDE SEQUENCE [LARGE SCALE GENOMIC DNA]</scope>
    <source>
        <strain evidence="4 5">DSM 17448</strain>
    </source>
</reference>
<accession>A0ABM5MZ58</accession>
<keyword evidence="2" id="KW-0012">Acyltransferase</keyword>
<feature type="domain" description="N-acetyltransferase" evidence="3">
    <location>
        <begin position="96"/>
        <end position="232"/>
    </location>
</feature>
<dbReference type="InterPro" id="IPR000182">
    <property type="entry name" value="GNAT_dom"/>
</dbReference>
<dbReference type="PROSITE" id="PS51186">
    <property type="entry name" value="GNAT"/>
    <property type="match status" value="1"/>
</dbReference>
<evidence type="ECO:0000259" key="3">
    <source>
        <dbReference type="PROSITE" id="PS51186"/>
    </source>
</evidence>
<organism evidence="4 5">
    <name type="scientific">Emticicia oligotrophica (strain DSM 17448 / CIP 109782 / MTCC 6937 / GPTSA100-15)</name>
    <dbReference type="NCBI Taxonomy" id="929562"/>
    <lineage>
        <taxon>Bacteria</taxon>
        <taxon>Pseudomonadati</taxon>
        <taxon>Bacteroidota</taxon>
        <taxon>Cytophagia</taxon>
        <taxon>Cytophagales</taxon>
        <taxon>Leadbetterellaceae</taxon>
        <taxon>Emticicia</taxon>
    </lineage>
</organism>
<dbReference type="RefSeq" id="WP_015028162.1">
    <property type="nucleotide sequence ID" value="NC_018748.1"/>
</dbReference>
<dbReference type="PANTHER" id="PTHR43800">
    <property type="entry name" value="PEPTIDYL-LYSINE N-ACETYLTRANSFERASE YJAB"/>
    <property type="match status" value="1"/>
</dbReference>
<evidence type="ECO:0000313" key="4">
    <source>
        <dbReference type="EMBL" id="AFK02462.1"/>
    </source>
</evidence>
<sequence length="232" mass="26794">MIHLTWDSAFFHKKIARIDASKDLEILSSQLEQAFLEQYDLIYVFAEKETLLPQDILEQFNGKLVDRKITYTASIDLLKTKTLVETKEFNEIEGHLLYELAYLSGNHSRFKLDTSLGIENFKRLYREWIDKSVSHQIAQKIYIYENNGQIGGMVTLSIKDTQANIGLIAVDETLQGQGVGISLIHACAEYCKKNNIQTLDVPTQLDNRQACKFYEKCGFVEKQIQNIYHFWA</sequence>
<dbReference type="Pfam" id="PF00583">
    <property type="entry name" value="Acetyltransf_1"/>
    <property type="match status" value="1"/>
</dbReference>
<gene>
    <name evidence="4" type="ordered locus">Emtol_1313</name>
</gene>
<dbReference type="Proteomes" id="UP000002875">
    <property type="component" value="Chromosome"/>
</dbReference>
<evidence type="ECO:0000313" key="5">
    <source>
        <dbReference type="Proteomes" id="UP000002875"/>
    </source>
</evidence>
<dbReference type="EMBL" id="CP002961">
    <property type="protein sequence ID" value="AFK02462.1"/>
    <property type="molecule type" value="Genomic_DNA"/>
</dbReference>
<protein>
    <submittedName>
        <fullName evidence="4">GCN5-related N-acetyltransferase</fullName>
    </submittedName>
</protein>
<dbReference type="Gene3D" id="3.40.630.30">
    <property type="match status" value="1"/>
</dbReference>